<protein>
    <recommendedName>
        <fullName evidence="3">Xrn1 N-terminal domain-containing protein</fullName>
    </recommendedName>
</protein>
<dbReference type="InterPro" id="IPR027073">
    <property type="entry name" value="5_3_exoribonuclease"/>
</dbReference>
<dbReference type="GO" id="GO:0003723">
    <property type="term" value="F:RNA binding"/>
    <property type="evidence" value="ECO:0007669"/>
    <property type="project" value="TreeGrafter"/>
</dbReference>
<evidence type="ECO:0000259" key="3">
    <source>
        <dbReference type="Pfam" id="PF03159"/>
    </source>
</evidence>
<gene>
    <name evidence="4" type="ORF">STCU_08960</name>
</gene>
<dbReference type="InterPro" id="IPR004859">
    <property type="entry name" value="Xrn1_N"/>
</dbReference>
<accession>S9VBT2</accession>
<keyword evidence="1" id="KW-0175">Coiled coil</keyword>
<reference evidence="4 5" key="1">
    <citation type="journal article" date="2013" name="PLoS ONE">
        <title>Predicting the Proteins of Angomonas deanei, Strigomonas culicis and Their Respective Endosymbionts Reveals New Aspects of the Trypanosomatidae Family.</title>
        <authorList>
            <person name="Motta M.C."/>
            <person name="Martins A.C."/>
            <person name="de Souza S.S."/>
            <person name="Catta-Preta C.M."/>
            <person name="Silva R."/>
            <person name="Klein C.C."/>
            <person name="de Almeida L.G."/>
            <person name="de Lima Cunha O."/>
            <person name="Ciapina L.P."/>
            <person name="Brocchi M."/>
            <person name="Colabardini A.C."/>
            <person name="de Araujo Lima B."/>
            <person name="Machado C.R."/>
            <person name="de Almeida Soares C.M."/>
            <person name="Probst C.M."/>
            <person name="de Menezes C.B."/>
            <person name="Thompson C.E."/>
            <person name="Bartholomeu D.C."/>
            <person name="Gradia D.F."/>
            <person name="Pavoni D.P."/>
            <person name="Grisard E.C."/>
            <person name="Fantinatti-Garboggini F."/>
            <person name="Marchini F.K."/>
            <person name="Rodrigues-Luiz G.F."/>
            <person name="Wagner G."/>
            <person name="Goldman G.H."/>
            <person name="Fietto J.L."/>
            <person name="Elias M.C."/>
            <person name="Goldman M.H."/>
            <person name="Sagot M.F."/>
            <person name="Pereira M."/>
            <person name="Stoco P.H."/>
            <person name="de Mendonca-Neto R.P."/>
            <person name="Teixeira S.M."/>
            <person name="Maciel T.E."/>
            <person name="de Oliveira Mendes T.A."/>
            <person name="Urmenyi T.P."/>
            <person name="de Souza W."/>
            <person name="Schenkman S."/>
            <person name="de Vasconcelos A.T."/>
        </authorList>
    </citation>
    <scope>NUCLEOTIDE SEQUENCE [LARGE SCALE GENOMIC DNA]</scope>
</reference>
<feature type="compositionally biased region" description="Polar residues" evidence="2">
    <location>
        <begin position="723"/>
        <end position="735"/>
    </location>
</feature>
<evidence type="ECO:0000256" key="1">
    <source>
        <dbReference type="SAM" id="Coils"/>
    </source>
</evidence>
<dbReference type="OrthoDB" id="372487at2759"/>
<dbReference type="AlphaFoldDB" id="S9VBT2"/>
<dbReference type="PANTHER" id="PTHR12341">
    <property type="entry name" value="5'-&gt;3' EXORIBONUCLEASE"/>
    <property type="match status" value="1"/>
</dbReference>
<proteinExistence type="predicted"/>
<name>S9VBT2_9TRYP</name>
<evidence type="ECO:0000313" key="4">
    <source>
        <dbReference type="EMBL" id="EPY20515.1"/>
    </source>
</evidence>
<organism evidence="4 5">
    <name type="scientific">Strigomonas culicis</name>
    <dbReference type="NCBI Taxonomy" id="28005"/>
    <lineage>
        <taxon>Eukaryota</taxon>
        <taxon>Discoba</taxon>
        <taxon>Euglenozoa</taxon>
        <taxon>Kinetoplastea</taxon>
        <taxon>Metakinetoplastina</taxon>
        <taxon>Trypanosomatida</taxon>
        <taxon>Trypanosomatidae</taxon>
        <taxon>Strigomonadinae</taxon>
        <taxon>Strigomonas</taxon>
    </lineage>
</organism>
<feature type="coiled-coil region" evidence="1">
    <location>
        <begin position="615"/>
        <end position="676"/>
    </location>
</feature>
<feature type="domain" description="Xrn1 N-terminal" evidence="3">
    <location>
        <begin position="59"/>
        <end position="221"/>
    </location>
</feature>
<dbReference type="GO" id="GO:0004534">
    <property type="term" value="F:5'-3' RNA exonuclease activity"/>
    <property type="evidence" value="ECO:0007669"/>
    <property type="project" value="TreeGrafter"/>
</dbReference>
<feature type="region of interest" description="Disordered" evidence="2">
    <location>
        <begin position="723"/>
        <end position="746"/>
    </location>
</feature>
<keyword evidence="5" id="KW-1185">Reference proteome</keyword>
<dbReference type="GO" id="GO:0000956">
    <property type="term" value="P:nuclear-transcribed mRNA catabolic process"/>
    <property type="evidence" value="ECO:0007669"/>
    <property type="project" value="TreeGrafter"/>
</dbReference>
<dbReference type="EMBL" id="ATMH01008960">
    <property type="protein sequence ID" value="EPY20515.1"/>
    <property type="molecule type" value="Genomic_DNA"/>
</dbReference>
<dbReference type="Proteomes" id="UP000015354">
    <property type="component" value="Unassembled WGS sequence"/>
</dbReference>
<dbReference type="Pfam" id="PF03159">
    <property type="entry name" value="XRN_N"/>
    <property type="match status" value="1"/>
</dbReference>
<dbReference type="GO" id="GO:0005634">
    <property type="term" value="C:nucleus"/>
    <property type="evidence" value="ECO:0007669"/>
    <property type="project" value="TreeGrafter"/>
</dbReference>
<comment type="caution">
    <text evidence="4">The sequence shown here is derived from an EMBL/GenBank/DDBJ whole genome shotgun (WGS) entry which is preliminary data.</text>
</comment>
<dbReference type="PANTHER" id="PTHR12341:SF73">
    <property type="entry name" value="XRN1 N-TERMINAL DOMAIN-CONTAINING PROTEIN"/>
    <property type="match status" value="1"/>
</dbReference>
<dbReference type="Gene3D" id="3.40.50.12390">
    <property type="match status" value="1"/>
</dbReference>
<sequence length="746" mass="82790">MGLLGLRKFIDSSGCTRLLPVPLSEEEAYEAKQRRLYYLNNDPVTDEEADAGDASDKGSSPRCVDHVLVDMNCIIHSCFGKAELSHKSKKELIQDILQRLKVLVTGVVVPTKTLTICLDGPAPLAKMQTQRLRRRKLSFLDSSNSVQNGQALSSLSITAGSLFLVEIENALAAQFKLNNGRGFLKRHCALYLHGSTVMGEGEAKVSRALSFIAGNYEYDPSLYAGSHGHAAGAPVPAYNPNDTISVIGNDIDLVLTCLGATFYHNINVIGPSSLQLINVSEILYRWLRATSTTQGESSKLTPQQLPSVRVDFIFIFLLNGGDHYVGAGEVAMTLWRRYRSVRAAYPQSTLVAPDLMSIDTDFLADIVDVKEYGGTAEEQIGLDLFQAALWSLYTVVTGVCPNYRYIPPTSQPTLSHLRAAAAHLQKKHKTLRLPFVVNSAPLSPLETYTALMPTEAALPRSVERTLHEAKHRALAQSLLSSNDPLDIAKCAAQAVEAAADALTPSERYLRQFTSPVWLNYQPPARRLSRHEQHRMLAKTGTITREDPVPEVRKLTIPERFTYVHFTYPRQVQELVFVDPFSHSPAAEGESGDQASEKARRIPLYEGGAAHDGSGVDRTTAKVEKLIERSKELSAKNSVRKKKLMESKKPEVHQKVIKKQEKEMRRIKRKLSQLKTTHATERLREVENELGHDALLNEEEGDDNGFLDEIKGFLGNDDQAFQAVLSSKNKNSNGTQKNGKKWKKKKK</sequence>
<feature type="compositionally biased region" description="Basic residues" evidence="2">
    <location>
        <begin position="737"/>
        <end position="746"/>
    </location>
</feature>
<evidence type="ECO:0000313" key="5">
    <source>
        <dbReference type="Proteomes" id="UP000015354"/>
    </source>
</evidence>
<evidence type="ECO:0000256" key="2">
    <source>
        <dbReference type="SAM" id="MobiDB-lite"/>
    </source>
</evidence>